<evidence type="ECO:0000313" key="9">
    <source>
        <dbReference type="EMBL" id="GGE31089.1"/>
    </source>
</evidence>
<evidence type="ECO:0000256" key="4">
    <source>
        <dbReference type="ARBA" id="ARBA00022729"/>
    </source>
</evidence>
<dbReference type="EMBL" id="BMJN01000014">
    <property type="protein sequence ID" value="GGE31089.1"/>
    <property type="molecule type" value="Genomic_DNA"/>
</dbReference>
<dbReference type="PANTHER" id="PTHR30290">
    <property type="entry name" value="PERIPLASMIC BINDING COMPONENT OF ABC TRANSPORTER"/>
    <property type="match status" value="1"/>
</dbReference>
<keyword evidence="10" id="KW-1185">Reference proteome</keyword>
<dbReference type="PROSITE" id="PS01040">
    <property type="entry name" value="SBP_BACTERIAL_5"/>
    <property type="match status" value="1"/>
</dbReference>
<feature type="signal peptide" evidence="7">
    <location>
        <begin position="1"/>
        <end position="21"/>
    </location>
</feature>
<reference evidence="9" key="2">
    <citation type="submission" date="2020-09" db="EMBL/GenBank/DDBJ databases">
        <authorList>
            <person name="Sun Q."/>
            <person name="Zhou Y."/>
        </authorList>
    </citation>
    <scope>NUCLEOTIDE SEQUENCE</scope>
    <source>
        <strain evidence="9">CGMCC 1.15533</strain>
    </source>
</reference>
<keyword evidence="6" id="KW-0653">Protein transport</keyword>
<dbReference type="GO" id="GO:0015031">
    <property type="term" value="P:protein transport"/>
    <property type="evidence" value="ECO:0007669"/>
    <property type="project" value="UniProtKB-KW"/>
</dbReference>
<keyword evidence="9" id="KW-0067">ATP-binding</keyword>
<dbReference type="GO" id="GO:0015833">
    <property type="term" value="P:peptide transport"/>
    <property type="evidence" value="ECO:0007669"/>
    <property type="project" value="UniProtKB-KW"/>
</dbReference>
<dbReference type="PROSITE" id="PS51257">
    <property type="entry name" value="PROKAR_LIPOPROTEIN"/>
    <property type="match status" value="1"/>
</dbReference>
<dbReference type="OrthoDB" id="403896at2"/>
<dbReference type="GO" id="GO:1904680">
    <property type="term" value="F:peptide transmembrane transporter activity"/>
    <property type="evidence" value="ECO:0007669"/>
    <property type="project" value="TreeGrafter"/>
</dbReference>
<name>A0A917A750_9STRE</name>
<dbReference type="RefSeq" id="WP_068991045.1">
    <property type="nucleotide sequence ID" value="NZ_BMJN01000014.1"/>
</dbReference>
<comment type="caution">
    <text evidence="9">The sequence shown here is derived from an EMBL/GenBank/DDBJ whole genome shotgun (WGS) entry which is preliminary data.</text>
</comment>
<keyword evidence="9" id="KW-0547">Nucleotide-binding</keyword>
<reference evidence="9" key="1">
    <citation type="journal article" date="2014" name="Int. J. Syst. Evol. Microbiol.">
        <title>Complete genome sequence of Corynebacterium casei LMG S-19264T (=DSM 44701T), isolated from a smear-ripened cheese.</title>
        <authorList>
            <consortium name="US DOE Joint Genome Institute (JGI-PGF)"/>
            <person name="Walter F."/>
            <person name="Albersmeier A."/>
            <person name="Kalinowski J."/>
            <person name="Ruckert C."/>
        </authorList>
    </citation>
    <scope>NUCLEOTIDE SEQUENCE</scope>
    <source>
        <strain evidence="9">CGMCC 1.15533</strain>
    </source>
</reference>
<evidence type="ECO:0000256" key="2">
    <source>
        <dbReference type="ARBA" id="ARBA00005695"/>
    </source>
</evidence>
<feature type="chain" id="PRO_5038985646" evidence="7">
    <location>
        <begin position="22"/>
        <end position="659"/>
    </location>
</feature>
<dbReference type="Gene3D" id="3.10.105.10">
    <property type="entry name" value="Dipeptide-binding Protein, Domain 3"/>
    <property type="match status" value="1"/>
</dbReference>
<dbReference type="InterPro" id="IPR030678">
    <property type="entry name" value="Peptide/Ni-bd"/>
</dbReference>
<evidence type="ECO:0000256" key="3">
    <source>
        <dbReference type="ARBA" id="ARBA00022448"/>
    </source>
</evidence>
<dbReference type="PANTHER" id="PTHR30290:SF10">
    <property type="entry name" value="PERIPLASMIC OLIGOPEPTIDE-BINDING PROTEIN-RELATED"/>
    <property type="match status" value="1"/>
</dbReference>
<comment type="subcellular location">
    <subcellularLocation>
        <location evidence="1">Cell membrane</location>
        <topology evidence="1">Lipid-anchor</topology>
    </subcellularLocation>
</comment>
<evidence type="ECO:0000256" key="1">
    <source>
        <dbReference type="ARBA" id="ARBA00004193"/>
    </source>
</evidence>
<feature type="domain" description="Solute-binding protein family 5" evidence="8">
    <location>
        <begin position="77"/>
        <end position="521"/>
    </location>
</feature>
<dbReference type="Gene3D" id="3.90.76.10">
    <property type="entry name" value="Dipeptide-binding Protein, Domain 1"/>
    <property type="match status" value="1"/>
</dbReference>
<protein>
    <submittedName>
        <fullName evidence="9">Peptide ABC transporter ATP-binding protein</fullName>
    </submittedName>
</protein>
<dbReference type="GO" id="GO:0043190">
    <property type="term" value="C:ATP-binding cassette (ABC) transporter complex"/>
    <property type="evidence" value="ECO:0007669"/>
    <property type="project" value="InterPro"/>
</dbReference>
<keyword evidence="4 7" id="KW-0732">Signal</keyword>
<dbReference type="InterPro" id="IPR039424">
    <property type="entry name" value="SBP_5"/>
</dbReference>
<evidence type="ECO:0000256" key="6">
    <source>
        <dbReference type="ARBA" id="ARBA00022927"/>
    </source>
</evidence>
<dbReference type="Gene3D" id="3.40.190.10">
    <property type="entry name" value="Periplasmic binding protein-like II"/>
    <property type="match status" value="1"/>
</dbReference>
<evidence type="ECO:0000313" key="10">
    <source>
        <dbReference type="Proteomes" id="UP000660801"/>
    </source>
</evidence>
<dbReference type="SUPFAM" id="SSF53850">
    <property type="entry name" value="Periplasmic binding protein-like II"/>
    <property type="match status" value="1"/>
</dbReference>
<dbReference type="PIRSF" id="PIRSF002741">
    <property type="entry name" value="MppA"/>
    <property type="match status" value="1"/>
</dbReference>
<dbReference type="InterPro" id="IPR000914">
    <property type="entry name" value="SBP_5_dom"/>
</dbReference>
<keyword evidence="5" id="KW-0571">Peptide transport</keyword>
<dbReference type="Proteomes" id="UP000660801">
    <property type="component" value="Unassembled WGS sequence"/>
</dbReference>
<accession>A0A917A750</accession>
<evidence type="ECO:0000256" key="5">
    <source>
        <dbReference type="ARBA" id="ARBA00022856"/>
    </source>
</evidence>
<comment type="similarity">
    <text evidence="2">Belongs to the bacterial solute-binding protein 5 family.</text>
</comment>
<gene>
    <name evidence="9" type="primary">amiA</name>
    <name evidence="9" type="ORF">GCM10011510_10460</name>
</gene>
<proteinExistence type="inferred from homology"/>
<dbReference type="Pfam" id="PF00496">
    <property type="entry name" value="SBP_bac_5"/>
    <property type="match status" value="1"/>
</dbReference>
<dbReference type="GO" id="GO:0005524">
    <property type="term" value="F:ATP binding"/>
    <property type="evidence" value="ECO:0007669"/>
    <property type="project" value="UniProtKB-KW"/>
</dbReference>
<dbReference type="GO" id="GO:0042597">
    <property type="term" value="C:periplasmic space"/>
    <property type="evidence" value="ECO:0007669"/>
    <property type="project" value="UniProtKB-ARBA"/>
</dbReference>
<organism evidence="9 10">
    <name type="scientific">Streptococcus himalayensis</name>
    <dbReference type="NCBI Taxonomy" id="1888195"/>
    <lineage>
        <taxon>Bacteria</taxon>
        <taxon>Bacillati</taxon>
        <taxon>Bacillota</taxon>
        <taxon>Bacilli</taxon>
        <taxon>Lactobacillales</taxon>
        <taxon>Streptococcaceae</taxon>
        <taxon>Streptococcus</taxon>
    </lineage>
</organism>
<dbReference type="CDD" id="cd08504">
    <property type="entry name" value="PBP2_OppA"/>
    <property type="match status" value="1"/>
</dbReference>
<keyword evidence="3" id="KW-0813">Transport</keyword>
<evidence type="ECO:0000259" key="8">
    <source>
        <dbReference type="Pfam" id="PF00496"/>
    </source>
</evidence>
<dbReference type="InterPro" id="IPR023765">
    <property type="entry name" value="SBP_5_CS"/>
</dbReference>
<evidence type="ECO:0000256" key="7">
    <source>
        <dbReference type="SAM" id="SignalP"/>
    </source>
</evidence>
<sequence>MKKSKVLALAGVALLSAGLLAACSGGSDSSKEGSTYSYVYATDPETLDYLASGKASTHDLVASAIDGLLENDKYGNLIPSLAEDWTVSKDGLTYTYTLRKGVNWYTSDGEEYAEVKAQDFVAGLKHAADGKSEALILVQNSVKGLDDYVTGKTKDFSEVGVKALDDYTVQYTLNNPEPYWNAKTTSATLFPVNEEFLKAKGDKFGQATDPSSILYNGPYIIKSLVSKSTIEYAKNENYWDKDNVHFDNVKMTYFDGQDVDTLGRGFSDGNFIVARLFPNSSNYSTVAEKFKENIYYTQPQATTFGIGINIDRQNYNHSSKTTDEQKSSTKKAILNKDFRQALSFALDRKAFVAQVNGEEAAELSVRNLFVPSNFVQVGDKSFGDLVEEKIASYGDEWKDVKLADSKDSIYNPEKAKAEFAKAKEALQAEGVQFPIHLDVPVAETDKTGILQIQSLKQSIEKNLGSENVVIDIQQMSQDELLNITYYAATAAAQDWDISTSVGWTPDYPDPSTYLDILKTTEQEYSKTYLGYEGADNAAAKQVGLQEYDKLANEAGAEVLDTMSRYEKYAAAQAWLTDSSLIIPIQGAPGGAPQLSRLKPFSGAYAETGSKAHSTDYYKYRQPNGGVVTKKEYDEAREKWLKEKAESNAKYQEDLAKHVK</sequence>
<dbReference type="AlphaFoldDB" id="A0A917A750"/>